<sequence>MGGKEVATMSIDEQRFAELTSFAIGLPITRVWLGDYTALYIEIGPLTKAYCQSGRPKAEHTAYLGFQWVLESGAGREFSSTDPDAASRIVTAISGERIRCVTASPSLELILSLHSGRLLRSVASEPDEPEWSLYFPAGSVVYAHEGSLVLESVSV</sequence>
<protein>
    <submittedName>
        <fullName evidence="1">Uncharacterized protein</fullName>
    </submittedName>
</protein>
<organism evidence="1 2">
    <name type="scientific">Alienimonas chondri</name>
    <dbReference type="NCBI Taxonomy" id="2681879"/>
    <lineage>
        <taxon>Bacteria</taxon>
        <taxon>Pseudomonadati</taxon>
        <taxon>Planctomycetota</taxon>
        <taxon>Planctomycetia</taxon>
        <taxon>Planctomycetales</taxon>
        <taxon>Planctomycetaceae</taxon>
        <taxon>Alienimonas</taxon>
    </lineage>
</organism>
<evidence type="ECO:0000313" key="1">
    <source>
        <dbReference type="EMBL" id="NNJ24354.1"/>
    </source>
</evidence>
<dbReference type="Proteomes" id="UP000609651">
    <property type="component" value="Unassembled WGS sequence"/>
</dbReference>
<dbReference type="EMBL" id="WTPX01000007">
    <property type="protein sequence ID" value="NNJ24354.1"/>
    <property type="molecule type" value="Genomic_DNA"/>
</dbReference>
<name>A0ABX1V845_9PLAN</name>
<proteinExistence type="predicted"/>
<dbReference type="RefSeq" id="WP_171183208.1">
    <property type="nucleotide sequence ID" value="NZ_WTPX01000007.1"/>
</dbReference>
<comment type="caution">
    <text evidence="1">The sequence shown here is derived from an EMBL/GenBank/DDBJ whole genome shotgun (WGS) entry which is preliminary data.</text>
</comment>
<evidence type="ECO:0000313" key="2">
    <source>
        <dbReference type="Proteomes" id="UP000609651"/>
    </source>
</evidence>
<keyword evidence="2" id="KW-1185">Reference proteome</keyword>
<gene>
    <name evidence="1" type="ORF">LzC2_04100</name>
</gene>
<reference evidence="1 2" key="1">
    <citation type="journal article" date="2020" name="Syst. Appl. Microbiol.">
        <title>Alienimonas chondri sp. nov., a novel planctomycete isolated from the biofilm of the red alga Chondrus crispus.</title>
        <authorList>
            <person name="Vitorino I."/>
            <person name="Albuquerque L."/>
            <person name="Wiegand S."/>
            <person name="Kallscheuer N."/>
            <person name="da Costa M.S."/>
            <person name="Lobo-da-Cunha A."/>
            <person name="Jogler C."/>
            <person name="Lage O.M."/>
        </authorList>
    </citation>
    <scope>NUCLEOTIDE SEQUENCE [LARGE SCALE GENOMIC DNA]</scope>
    <source>
        <strain evidence="1 2">LzC2</strain>
    </source>
</reference>
<accession>A0ABX1V845</accession>